<evidence type="ECO:0000259" key="1">
    <source>
        <dbReference type="Pfam" id="PF10816"/>
    </source>
</evidence>
<comment type="caution">
    <text evidence="2">The sequence shown here is derived from an EMBL/GenBank/DDBJ whole genome shotgun (WGS) entry which is preliminary data.</text>
</comment>
<evidence type="ECO:0000313" key="2">
    <source>
        <dbReference type="EMBL" id="MBK1633755.1"/>
    </source>
</evidence>
<organism evidence="2 3">
    <name type="scientific">Thiohalocapsa halophila</name>
    <dbReference type="NCBI Taxonomy" id="69359"/>
    <lineage>
        <taxon>Bacteria</taxon>
        <taxon>Pseudomonadati</taxon>
        <taxon>Pseudomonadota</taxon>
        <taxon>Gammaproteobacteria</taxon>
        <taxon>Chromatiales</taxon>
        <taxon>Chromatiaceae</taxon>
        <taxon>Thiohalocapsa</taxon>
    </lineage>
</organism>
<protein>
    <recommendedName>
        <fullName evidence="1">DUF2760 domain-containing protein</fullName>
    </recommendedName>
</protein>
<reference evidence="2 3" key="1">
    <citation type="journal article" date="2020" name="Microorganisms">
        <title>Osmotic Adaptation and Compatible Solute Biosynthesis of Phototrophic Bacteria as Revealed from Genome Analyses.</title>
        <authorList>
            <person name="Imhoff J.F."/>
            <person name="Rahn T."/>
            <person name="Kunzel S."/>
            <person name="Keller A."/>
            <person name="Neulinger S.C."/>
        </authorList>
    </citation>
    <scope>NUCLEOTIDE SEQUENCE [LARGE SCALE GENOMIC DNA]</scope>
    <source>
        <strain evidence="2 3">DSM 6210</strain>
    </source>
</reference>
<gene>
    <name evidence="2" type="ORF">CKO31_24035</name>
</gene>
<dbReference type="Pfam" id="PF10816">
    <property type="entry name" value="DUF2760"/>
    <property type="match status" value="1"/>
</dbReference>
<dbReference type="EMBL" id="NRRV01000114">
    <property type="protein sequence ID" value="MBK1633755.1"/>
    <property type="molecule type" value="Genomic_DNA"/>
</dbReference>
<keyword evidence="3" id="KW-1185">Reference proteome</keyword>
<sequence length="221" mass="24392">MQARLKVLLRSAWERLKVWLRVAWRWLRIAADKTWIVLKRLPIATYSFARALADAHYARLLTDLYVDGVSSLPSSARPTAARAAPLPQPAAKLSEAPPDSALVLLGLLQQQGRFVDFLQEDITSYSDREIGAAARVVHQGCHKVLTDYVDIAPVRTEAEGSRVTLERGFDPSAVRPIGNVVGEPPFTGSLVHRGWRADEVRLPKVTGSRDVSILAPAEVEL</sequence>
<name>A0ABS1CPH7_9GAMM</name>
<proteinExistence type="predicted"/>
<feature type="domain" description="DUF2760" evidence="1">
    <location>
        <begin position="98"/>
        <end position="220"/>
    </location>
</feature>
<accession>A0ABS1CPH7</accession>
<dbReference type="Proteomes" id="UP000748752">
    <property type="component" value="Unassembled WGS sequence"/>
</dbReference>
<evidence type="ECO:0000313" key="3">
    <source>
        <dbReference type="Proteomes" id="UP000748752"/>
    </source>
</evidence>
<dbReference type="InterPro" id="IPR021212">
    <property type="entry name" value="DUF2760"/>
</dbReference>